<dbReference type="RefSeq" id="WP_203413736.1">
    <property type="nucleotide sequence ID" value="NZ_CP060244.1"/>
</dbReference>
<organism evidence="3 4">
    <name type="scientific">Entomobacter blattae</name>
    <dbReference type="NCBI Taxonomy" id="2762277"/>
    <lineage>
        <taxon>Bacteria</taxon>
        <taxon>Pseudomonadati</taxon>
        <taxon>Pseudomonadota</taxon>
        <taxon>Alphaproteobacteria</taxon>
        <taxon>Acetobacterales</taxon>
        <taxon>Acetobacteraceae</taxon>
        <taxon>Entomobacter</taxon>
    </lineage>
</organism>
<dbReference type="Proteomes" id="UP000516349">
    <property type="component" value="Chromosome"/>
</dbReference>
<protein>
    <submittedName>
        <fullName evidence="3">Uncharacterized protein</fullName>
    </submittedName>
</protein>
<keyword evidence="4" id="KW-1185">Reference proteome</keyword>
<keyword evidence="2" id="KW-0812">Transmembrane</keyword>
<dbReference type="KEGG" id="ebla:JGUZn3_23900"/>
<gene>
    <name evidence="3" type="ORF">JGUZn3_23900</name>
</gene>
<evidence type="ECO:0000313" key="3">
    <source>
        <dbReference type="EMBL" id="QNT79590.1"/>
    </source>
</evidence>
<evidence type="ECO:0000256" key="2">
    <source>
        <dbReference type="SAM" id="Phobius"/>
    </source>
</evidence>
<feature type="transmembrane region" description="Helical" evidence="2">
    <location>
        <begin position="25"/>
        <end position="47"/>
    </location>
</feature>
<name>A0A7H1NUY0_9PROT</name>
<keyword evidence="2" id="KW-0472">Membrane</keyword>
<keyword evidence="2" id="KW-1133">Transmembrane helix</keyword>
<proteinExistence type="predicted"/>
<sequence length="139" mass="15055">MNNIFSRLQDKTPTPLSSAPSNHPAPITSIFSLRTILWAIIHCAFYFTQQLAELLAPLFLIVGIGWSFLPHTLQELGQKLASAEPQASHLAEPLSHIIPSEITISHYTLTPHGLIVDGLLLMLLAAIGATVSALAAREL</sequence>
<evidence type="ECO:0000313" key="4">
    <source>
        <dbReference type="Proteomes" id="UP000516349"/>
    </source>
</evidence>
<feature type="transmembrane region" description="Helical" evidence="2">
    <location>
        <begin position="114"/>
        <end position="136"/>
    </location>
</feature>
<dbReference type="EMBL" id="CP060244">
    <property type="protein sequence ID" value="QNT79590.1"/>
    <property type="molecule type" value="Genomic_DNA"/>
</dbReference>
<feature type="compositionally biased region" description="Polar residues" evidence="1">
    <location>
        <begin position="1"/>
        <end position="21"/>
    </location>
</feature>
<dbReference type="AlphaFoldDB" id="A0A7H1NUY0"/>
<accession>A0A7H1NUY0</accession>
<evidence type="ECO:0000256" key="1">
    <source>
        <dbReference type="SAM" id="MobiDB-lite"/>
    </source>
</evidence>
<feature type="region of interest" description="Disordered" evidence="1">
    <location>
        <begin position="1"/>
        <end position="22"/>
    </location>
</feature>
<reference evidence="3 4" key="1">
    <citation type="submission" date="2020-08" db="EMBL/GenBank/DDBJ databases">
        <title>Complete genome sequence of Entomobacter blattae G55GP.</title>
        <authorList>
            <person name="Poehlein A."/>
            <person name="Guzman J."/>
            <person name="Daniel R."/>
            <person name="Vilcinskas A."/>
        </authorList>
    </citation>
    <scope>NUCLEOTIDE SEQUENCE [LARGE SCALE GENOMIC DNA]</scope>
    <source>
        <strain evidence="3 4">G55GP</strain>
    </source>
</reference>
<feature type="transmembrane region" description="Helical" evidence="2">
    <location>
        <begin position="54"/>
        <end position="73"/>
    </location>
</feature>